<accession>A0ABS7A120</accession>
<gene>
    <name evidence="1" type="ORF">KZX47_12750</name>
</gene>
<dbReference type="EMBL" id="JAHXRS010000029">
    <property type="protein sequence ID" value="MBW6396013.1"/>
    <property type="molecule type" value="Genomic_DNA"/>
</dbReference>
<comment type="caution">
    <text evidence="1">The sequence shown here is derived from an EMBL/GenBank/DDBJ whole genome shotgun (WGS) entry which is preliminary data.</text>
</comment>
<sequence>MPKGASEVQEVQEVQPPEERVALEVWLGGAGLDPARASLMRVLYRGEKRTRGEWQALLEETLSRPAK</sequence>
<dbReference type="Proteomes" id="UP000724268">
    <property type="component" value="Unassembled WGS sequence"/>
</dbReference>
<name>A0ABS7A120_9DEIN</name>
<keyword evidence="2" id="KW-1185">Reference proteome</keyword>
<reference evidence="1 2" key="1">
    <citation type="submission" date="2021-07" db="EMBL/GenBank/DDBJ databases">
        <title>Thermus aquaticus gen. n. and sp. n., a nonsporulating extreme thermophile.</title>
        <authorList>
            <person name="Hu C.-J."/>
            <person name="Li W.-J."/>
            <person name="Xian W.-D."/>
        </authorList>
    </citation>
    <scope>NUCLEOTIDE SEQUENCE [LARGE SCALE GENOMIC DNA]</scope>
    <source>
        <strain evidence="1 2">SYSU G05001</strain>
    </source>
</reference>
<dbReference type="RefSeq" id="WP_219760468.1">
    <property type="nucleotide sequence ID" value="NZ_JAHXRS010000029.1"/>
</dbReference>
<evidence type="ECO:0000313" key="2">
    <source>
        <dbReference type="Proteomes" id="UP000724268"/>
    </source>
</evidence>
<evidence type="ECO:0000313" key="1">
    <source>
        <dbReference type="EMBL" id="MBW6396013.1"/>
    </source>
</evidence>
<protein>
    <submittedName>
        <fullName evidence="1">Uncharacterized protein</fullName>
    </submittedName>
</protein>
<proteinExistence type="predicted"/>
<organism evidence="1 2">
    <name type="scientific">Thermus brevis</name>
    <dbReference type="NCBI Taxonomy" id="2862456"/>
    <lineage>
        <taxon>Bacteria</taxon>
        <taxon>Thermotogati</taxon>
        <taxon>Deinococcota</taxon>
        <taxon>Deinococci</taxon>
        <taxon>Thermales</taxon>
        <taxon>Thermaceae</taxon>
        <taxon>Thermus</taxon>
    </lineage>
</organism>